<name>A0A1V8YLW4_9ENTE</name>
<keyword evidence="1" id="KW-0812">Transmembrane</keyword>
<feature type="transmembrane region" description="Helical" evidence="1">
    <location>
        <begin position="145"/>
        <end position="167"/>
    </location>
</feature>
<sequence length="177" mass="20994">MIFKQKKKHLPMEKKLVLLYFLSYGLVIYFNRGGNLIDNLAFAHFITTIPNNIILLMLYYYISKSVHVQSLMTIRIGRKSFLFHQVATVLFYMFVYWLGLYLTAYFFMPITPGMEQSTLQFLIINLIFFLIIALILCIKYVENNWNMIVFGVGLNFFFHYLIVPYLYRYLLQLNGGS</sequence>
<gene>
    <name evidence="2" type="ORF">BH747_00865</name>
</gene>
<protein>
    <submittedName>
        <fullName evidence="2">Uncharacterized protein</fullName>
    </submittedName>
</protein>
<feature type="transmembrane region" description="Helical" evidence="1">
    <location>
        <begin position="82"/>
        <end position="107"/>
    </location>
</feature>
<keyword evidence="1" id="KW-0472">Membrane</keyword>
<comment type="caution">
    <text evidence="2">The sequence shown here is derived from an EMBL/GenBank/DDBJ whole genome shotgun (WGS) entry which is preliminary data.</text>
</comment>
<dbReference type="Proteomes" id="UP000192477">
    <property type="component" value="Unassembled WGS sequence"/>
</dbReference>
<accession>A0A1V8YLW4</accession>
<keyword evidence="1" id="KW-1133">Transmembrane helix</keyword>
<organism evidence="2 3">
    <name type="scientific">Enterococcus villorum</name>
    <dbReference type="NCBI Taxonomy" id="112904"/>
    <lineage>
        <taxon>Bacteria</taxon>
        <taxon>Bacillati</taxon>
        <taxon>Bacillota</taxon>
        <taxon>Bacilli</taxon>
        <taxon>Lactobacillales</taxon>
        <taxon>Enterococcaceae</taxon>
        <taxon>Enterococcus</taxon>
    </lineage>
</organism>
<evidence type="ECO:0000313" key="3">
    <source>
        <dbReference type="Proteomes" id="UP000192477"/>
    </source>
</evidence>
<feature type="transmembrane region" description="Helical" evidence="1">
    <location>
        <begin position="42"/>
        <end position="62"/>
    </location>
</feature>
<evidence type="ECO:0000256" key="1">
    <source>
        <dbReference type="SAM" id="Phobius"/>
    </source>
</evidence>
<dbReference type="AlphaFoldDB" id="A0A1V8YLW4"/>
<reference evidence="2 3" key="1">
    <citation type="journal article" date="2017" name="BMC Microbiol.">
        <title>Comparative genomics of Enterococcus spp. isolated from bovine feces.</title>
        <authorList>
            <person name="Beukers A.G."/>
            <person name="Zaheer R."/>
            <person name="Goji N."/>
            <person name="Amoako K.K."/>
            <person name="Chaves A.V."/>
            <person name="Ward M.P."/>
            <person name="McAllister T.A."/>
        </authorList>
    </citation>
    <scope>NUCLEOTIDE SEQUENCE [LARGE SCALE GENOMIC DNA]</scope>
    <source>
        <strain evidence="2 3">F1129D 143</strain>
    </source>
</reference>
<dbReference type="EMBL" id="MJEA01000001">
    <property type="protein sequence ID" value="OQO71415.1"/>
    <property type="molecule type" value="Genomic_DNA"/>
</dbReference>
<feature type="transmembrane region" description="Helical" evidence="1">
    <location>
        <begin position="119"/>
        <end position="138"/>
    </location>
</feature>
<evidence type="ECO:0000313" key="2">
    <source>
        <dbReference type="EMBL" id="OQO71415.1"/>
    </source>
</evidence>
<proteinExistence type="predicted"/>
<feature type="transmembrane region" description="Helical" evidence="1">
    <location>
        <begin position="12"/>
        <end position="30"/>
    </location>
</feature>
<dbReference type="STRING" id="112904.BH747_00865"/>